<comment type="caution">
    <text evidence="1">The sequence shown here is derived from an EMBL/GenBank/DDBJ whole genome shotgun (WGS) entry which is preliminary data.</text>
</comment>
<organism evidence="1 2">
    <name type="scientific">Marasmius tenuissimus</name>
    <dbReference type="NCBI Taxonomy" id="585030"/>
    <lineage>
        <taxon>Eukaryota</taxon>
        <taxon>Fungi</taxon>
        <taxon>Dikarya</taxon>
        <taxon>Basidiomycota</taxon>
        <taxon>Agaricomycotina</taxon>
        <taxon>Agaricomycetes</taxon>
        <taxon>Agaricomycetidae</taxon>
        <taxon>Agaricales</taxon>
        <taxon>Marasmiineae</taxon>
        <taxon>Marasmiaceae</taxon>
        <taxon>Marasmius</taxon>
    </lineage>
</organism>
<evidence type="ECO:0008006" key="3">
    <source>
        <dbReference type="Google" id="ProtNLM"/>
    </source>
</evidence>
<sequence>MEPTILTTARNPMFEQIIKFLNEEDTAWKIEQAYEQRGGWEGWLQVELAIHLKRVFEHDLFPGCTVKVTREDYIYGESSKRSDILLKTMVDGKTFYNALELKCETYLGGKSFRQKVKEDCEKIDDADLGGAYRPCTAWVVAFSVTKDLSSLRVDDRNLEVYPGKIKVGDLPIKMYWGRKDFNKKE</sequence>
<evidence type="ECO:0000313" key="1">
    <source>
        <dbReference type="EMBL" id="KAL0067717.1"/>
    </source>
</evidence>
<keyword evidence="2" id="KW-1185">Reference proteome</keyword>
<dbReference type="Proteomes" id="UP001437256">
    <property type="component" value="Unassembled WGS sequence"/>
</dbReference>
<protein>
    <recommendedName>
        <fullName evidence="3">Restriction endonuclease</fullName>
    </recommendedName>
</protein>
<name>A0ABR3A2Y4_9AGAR</name>
<evidence type="ECO:0000313" key="2">
    <source>
        <dbReference type="Proteomes" id="UP001437256"/>
    </source>
</evidence>
<dbReference type="EMBL" id="JBBXMP010000023">
    <property type="protein sequence ID" value="KAL0067717.1"/>
    <property type="molecule type" value="Genomic_DNA"/>
</dbReference>
<accession>A0ABR3A2Y4</accession>
<proteinExistence type="predicted"/>
<reference evidence="1 2" key="1">
    <citation type="submission" date="2024-05" db="EMBL/GenBank/DDBJ databases">
        <title>A draft genome resource for the thread blight pathogen Marasmius tenuissimus strain MS-2.</title>
        <authorList>
            <person name="Yulfo-Soto G.E."/>
            <person name="Baruah I.K."/>
            <person name="Amoako-Attah I."/>
            <person name="Bukari Y."/>
            <person name="Meinhardt L.W."/>
            <person name="Bailey B.A."/>
            <person name="Cohen S.P."/>
        </authorList>
    </citation>
    <scope>NUCLEOTIDE SEQUENCE [LARGE SCALE GENOMIC DNA]</scope>
    <source>
        <strain evidence="1 2">MS-2</strain>
    </source>
</reference>
<gene>
    <name evidence="1" type="ORF">AAF712_005157</name>
</gene>